<reference evidence="2 3" key="1">
    <citation type="submission" date="2019-09" db="EMBL/GenBank/DDBJ databases">
        <title>Distinct polysaccharide growth profiles of human intestinal Prevotella copri isolates.</title>
        <authorList>
            <person name="Fehlner-Peach H."/>
            <person name="Magnabosco C."/>
            <person name="Raghavan V."/>
            <person name="Scher J.U."/>
            <person name="Tett A."/>
            <person name="Cox L.M."/>
            <person name="Gottsegen C."/>
            <person name="Watters A."/>
            <person name="Wiltshire- Gordon J.D."/>
            <person name="Segata N."/>
            <person name="Bonneau R."/>
            <person name="Littman D.R."/>
        </authorList>
    </citation>
    <scope>NUCLEOTIDE SEQUENCE [LARGE SCALE GENOMIC DNA]</scope>
    <source>
        <strain evidence="3">iAQ1173</strain>
    </source>
</reference>
<proteinExistence type="predicted"/>
<sequence length="686" mass="79068">MRKTLFILLLFSMAWCSVKAVKSSYAILNKDTLRIGNSYMERCFLWNHGALKTIALTDKLHGTCMQARGERPDFAIAQGDARNGKMSSQWVLSDGVQPSHLEVIVCYDQGTLSVKRVFKVYENTPALACTTYLRGTMQKLKSVADVSNVDRKNIESAEDMVTELKTPTLDRIQLFGKHWQTKAVEFLDYTDWNDNLVFERNFIPYRKSGCRGNLLFAKDQLTDNGFFFLKESPSSSTQLHYTGSDFITDFNDFMVVSPGVSSADIKKESWTRLYGCVLGVFHGEERAALVSLRTYQKQLRKEKSSSDEMIMLNTWGDRSQDEKINEEFCMRELDRAAKLGITVFQLDDGWQNGKSPNSKTKGGSFKDIWKDNSYWTPNPMKFPHGLKNIVKRGKKLGIRIGLWFNPSVQNDFSDWEKDAQAIVSLYRQYGIECFKIDGLQIPTKQAEENLRHLFDKVALETNHHVIFNLDATAGRRGGYHSMNEYGNIFLENRYTDWGNYYPYRTLRNLWQLSRYVPAEKMQVEFLNKWRNADKYADNDIFAPKSYSFDYLFGITAAAQPLAWMEASNLPQDAYKVSPLIESYRKILHDFHSGVILPIGDEPSGRSWTGFQSMTCQDKGYFIVYREDNDRQKAWLQTWLTPGEHVQLEKIAGQGASFVSQIDENGRLSFFLPEKNQFAIYQYKIEK</sequence>
<dbReference type="Gene3D" id="3.20.20.70">
    <property type="entry name" value="Aldolase class I"/>
    <property type="match status" value="1"/>
</dbReference>
<dbReference type="SUPFAM" id="SSF51445">
    <property type="entry name" value="(Trans)glycosidases"/>
    <property type="match status" value="1"/>
</dbReference>
<keyword evidence="1" id="KW-0732">Signal</keyword>
<dbReference type="Pfam" id="PF02065">
    <property type="entry name" value="Melibiase"/>
    <property type="match status" value="1"/>
</dbReference>
<dbReference type="InterPro" id="IPR013785">
    <property type="entry name" value="Aldolase_TIM"/>
</dbReference>
<dbReference type="EMBL" id="VZAD01000061">
    <property type="protein sequence ID" value="MQP11803.1"/>
    <property type="molecule type" value="Genomic_DNA"/>
</dbReference>
<dbReference type="AlphaFoldDB" id="A0A6A7WBC7"/>
<dbReference type="InterPro" id="IPR017853">
    <property type="entry name" value="GH"/>
</dbReference>
<keyword evidence="3" id="KW-1185">Reference proteome</keyword>
<dbReference type="Proteomes" id="UP000384372">
    <property type="component" value="Unassembled WGS sequence"/>
</dbReference>
<gene>
    <name evidence="2" type="ORF">F7D20_07500</name>
</gene>
<feature type="chain" id="PRO_5025473219" evidence="1">
    <location>
        <begin position="21"/>
        <end position="686"/>
    </location>
</feature>
<dbReference type="OrthoDB" id="9779211at2"/>
<name>A0A6A7WBC7_9BACT</name>
<evidence type="ECO:0000313" key="2">
    <source>
        <dbReference type="EMBL" id="MQP11803.1"/>
    </source>
</evidence>
<feature type="signal peptide" evidence="1">
    <location>
        <begin position="1"/>
        <end position="20"/>
    </location>
</feature>
<accession>A0A6A7WBC7</accession>
<organism evidence="2 3">
    <name type="scientific">Segatella copri</name>
    <dbReference type="NCBI Taxonomy" id="165179"/>
    <lineage>
        <taxon>Bacteria</taxon>
        <taxon>Pseudomonadati</taxon>
        <taxon>Bacteroidota</taxon>
        <taxon>Bacteroidia</taxon>
        <taxon>Bacteroidales</taxon>
        <taxon>Prevotellaceae</taxon>
        <taxon>Segatella</taxon>
    </lineage>
</organism>
<evidence type="ECO:0000313" key="3">
    <source>
        <dbReference type="Proteomes" id="UP000384372"/>
    </source>
</evidence>
<protein>
    <submittedName>
        <fullName evidence="2">Alpha-galactosidase</fullName>
    </submittedName>
</protein>
<evidence type="ECO:0000256" key="1">
    <source>
        <dbReference type="SAM" id="SignalP"/>
    </source>
</evidence>
<comment type="caution">
    <text evidence="2">The sequence shown here is derived from an EMBL/GenBank/DDBJ whole genome shotgun (WGS) entry which is preliminary data.</text>
</comment>